<dbReference type="EMBL" id="CP140158">
    <property type="protein sequence ID" value="WQG85852.1"/>
    <property type="molecule type" value="Genomic_DNA"/>
</dbReference>
<protein>
    <submittedName>
        <fullName evidence="2">Uncharacterized protein</fullName>
    </submittedName>
</protein>
<evidence type="ECO:0000256" key="1">
    <source>
        <dbReference type="SAM" id="SignalP"/>
    </source>
</evidence>
<keyword evidence="3" id="KW-1185">Reference proteome</keyword>
<evidence type="ECO:0000313" key="3">
    <source>
        <dbReference type="Proteomes" id="UP001324185"/>
    </source>
</evidence>
<accession>A0ABZ0X5H2</accession>
<sequence length="257" mass="30047">MYKQSLIKLAIIAFFALLLNPLIVFAAEEKPPELVNMWVMEVDSDNFEKFEKGFKEHIKDRVKAGDKFNWQVYTPHTGSNMNSYIIRACCFKWAEMDDYAKWANDSKIMDGWSKGPGQYVEKYHHQYSWIDMKNSHWKDGAKYKYVGVTKYYLKHDAKDVDKSVKEISDLAKDIKWDMSWSWESDVTGKGDTLYVAFGFENFAAMDPSGPSFGELAEKHLGSKEKVDEIFDRFAEKYKGTHYEIYRHRPDLSMPSDK</sequence>
<dbReference type="Proteomes" id="UP001324185">
    <property type="component" value="Chromosome"/>
</dbReference>
<name>A0ABZ0X5H2_9GAMM</name>
<evidence type="ECO:0000313" key="2">
    <source>
        <dbReference type="EMBL" id="WQG85852.1"/>
    </source>
</evidence>
<feature type="signal peptide" evidence="1">
    <location>
        <begin position="1"/>
        <end position="26"/>
    </location>
</feature>
<dbReference type="RefSeq" id="WP_018623862.1">
    <property type="nucleotide sequence ID" value="NZ_CP140158.1"/>
</dbReference>
<reference evidence="2 3" key="1">
    <citation type="submission" date="2023-11" db="EMBL/GenBank/DDBJ databases">
        <title>MicrobeMod: A computational toolkit for identifying prokaryotic methylation and restriction-modification with nanopore sequencing.</title>
        <authorList>
            <person name="Crits-Christoph A."/>
            <person name="Kang S.C."/>
            <person name="Lee H."/>
            <person name="Ostrov N."/>
        </authorList>
    </citation>
    <scope>NUCLEOTIDE SEQUENCE [LARGE SCALE GENOMIC DNA]</scope>
    <source>
        <strain evidence="2 3">DSMZ 16071</strain>
    </source>
</reference>
<proteinExistence type="predicted"/>
<organism evidence="2 3">
    <name type="scientific">Kangiella aquimarina</name>
    <dbReference type="NCBI Taxonomy" id="261965"/>
    <lineage>
        <taxon>Bacteria</taxon>
        <taxon>Pseudomonadati</taxon>
        <taxon>Pseudomonadota</taxon>
        <taxon>Gammaproteobacteria</taxon>
        <taxon>Kangiellales</taxon>
        <taxon>Kangiellaceae</taxon>
        <taxon>Kangiella</taxon>
    </lineage>
</organism>
<feature type="chain" id="PRO_5045859841" evidence="1">
    <location>
        <begin position="27"/>
        <end position="257"/>
    </location>
</feature>
<gene>
    <name evidence="2" type="ORF">SR900_02940</name>
</gene>
<keyword evidence="1" id="KW-0732">Signal</keyword>